<protein>
    <recommendedName>
        <fullName evidence="3">CCHC-type domain-containing protein</fullName>
    </recommendedName>
</protein>
<keyword evidence="5" id="KW-1185">Reference proteome</keyword>
<dbReference type="PANTHER" id="PTHR31286">
    <property type="entry name" value="GLYCINE-RICH CELL WALL STRUCTURAL PROTEIN 1.8-LIKE"/>
    <property type="match status" value="1"/>
</dbReference>
<dbReference type="InterPro" id="IPR001878">
    <property type="entry name" value="Znf_CCHC"/>
</dbReference>
<dbReference type="OrthoDB" id="1113760at2759"/>
<feature type="compositionally biased region" description="Polar residues" evidence="2">
    <location>
        <begin position="1"/>
        <end position="15"/>
    </location>
</feature>
<feature type="compositionally biased region" description="Low complexity" evidence="2">
    <location>
        <begin position="198"/>
        <end position="208"/>
    </location>
</feature>
<keyword evidence="1" id="KW-0479">Metal-binding</keyword>
<dbReference type="InterPro" id="IPR025558">
    <property type="entry name" value="DUF4283"/>
</dbReference>
<feature type="compositionally biased region" description="Low complexity" evidence="2">
    <location>
        <begin position="33"/>
        <end position="55"/>
    </location>
</feature>
<accession>A0A6D2HSE7</accession>
<dbReference type="InterPro" id="IPR040256">
    <property type="entry name" value="At4g02000-like"/>
</dbReference>
<feature type="compositionally biased region" description="Basic and acidic residues" evidence="2">
    <location>
        <begin position="478"/>
        <end position="500"/>
    </location>
</feature>
<feature type="region of interest" description="Disordered" evidence="2">
    <location>
        <begin position="1"/>
        <end position="108"/>
    </location>
</feature>
<organism evidence="4 5">
    <name type="scientific">Microthlaspi erraticum</name>
    <dbReference type="NCBI Taxonomy" id="1685480"/>
    <lineage>
        <taxon>Eukaryota</taxon>
        <taxon>Viridiplantae</taxon>
        <taxon>Streptophyta</taxon>
        <taxon>Embryophyta</taxon>
        <taxon>Tracheophyta</taxon>
        <taxon>Spermatophyta</taxon>
        <taxon>Magnoliopsida</taxon>
        <taxon>eudicotyledons</taxon>
        <taxon>Gunneridae</taxon>
        <taxon>Pentapetalae</taxon>
        <taxon>rosids</taxon>
        <taxon>malvids</taxon>
        <taxon>Brassicales</taxon>
        <taxon>Brassicaceae</taxon>
        <taxon>Coluteocarpeae</taxon>
        <taxon>Microthlaspi</taxon>
    </lineage>
</organism>
<dbReference type="PROSITE" id="PS50158">
    <property type="entry name" value="ZF_CCHC"/>
    <property type="match status" value="1"/>
</dbReference>
<comment type="caution">
    <text evidence="4">The sequence shown here is derived from an EMBL/GenBank/DDBJ whole genome shotgun (WGS) entry which is preliminary data.</text>
</comment>
<dbReference type="Pfam" id="PF14111">
    <property type="entry name" value="DUF4283"/>
    <property type="match status" value="1"/>
</dbReference>
<dbReference type="EMBL" id="CACVBM020000332">
    <property type="protein sequence ID" value="CAA7017492.1"/>
    <property type="molecule type" value="Genomic_DNA"/>
</dbReference>
<dbReference type="GO" id="GO:0003676">
    <property type="term" value="F:nucleic acid binding"/>
    <property type="evidence" value="ECO:0007669"/>
    <property type="project" value="InterPro"/>
</dbReference>
<feature type="region of interest" description="Disordered" evidence="2">
    <location>
        <begin position="531"/>
        <end position="672"/>
    </location>
</feature>
<evidence type="ECO:0000313" key="5">
    <source>
        <dbReference type="Proteomes" id="UP000467841"/>
    </source>
</evidence>
<feature type="region of interest" description="Disordered" evidence="2">
    <location>
        <begin position="144"/>
        <end position="165"/>
    </location>
</feature>
<gene>
    <name evidence="4" type="ORF">MERR_LOCUS4727</name>
</gene>
<evidence type="ECO:0000259" key="3">
    <source>
        <dbReference type="PROSITE" id="PS50158"/>
    </source>
</evidence>
<evidence type="ECO:0000256" key="1">
    <source>
        <dbReference type="PROSITE-ProRule" id="PRU00047"/>
    </source>
</evidence>
<proteinExistence type="predicted"/>
<feature type="compositionally biased region" description="Polar residues" evidence="2">
    <location>
        <begin position="88"/>
        <end position="98"/>
    </location>
</feature>
<evidence type="ECO:0000313" key="4">
    <source>
        <dbReference type="EMBL" id="CAA7017492.1"/>
    </source>
</evidence>
<feature type="compositionally biased region" description="Polar residues" evidence="2">
    <location>
        <begin position="643"/>
        <end position="672"/>
    </location>
</feature>
<evidence type="ECO:0000256" key="2">
    <source>
        <dbReference type="SAM" id="MobiDB-lite"/>
    </source>
</evidence>
<keyword evidence="1" id="KW-0863">Zinc-finger</keyword>
<keyword evidence="1" id="KW-0862">Zinc</keyword>
<dbReference type="Proteomes" id="UP000467841">
    <property type="component" value="Unassembled WGS sequence"/>
</dbReference>
<dbReference type="PANTHER" id="PTHR31286:SF90">
    <property type="entry name" value="DUF4283 DOMAIN-CONTAINING PROTEIN"/>
    <property type="match status" value="1"/>
</dbReference>
<name>A0A6D2HSE7_9BRAS</name>
<feature type="region of interest" description="Disordered" evidence="2">
    <location>
        <begin position="182"/>
        <end position="238"/>
    </location>
</feature>
<feature type="compositionally biased region" description="Polar residues" evidence="2">
    <location>
        <begin position="183"/>
        <end position="197"/>
    </location>
</feature>
<sequence>MQNRWFSNGRASTPNLPLLTAGDGLLPPPLIPPDSSDPNSSYSTHFPSLSPSLSLKKSRSSPQTAPHKKLVEQGSGQSLPATTDVAKAQSSSKTTKAPRSNLDDPKLKTIVLEPKASTENHTTKAAVTNQKAPADVEMTQAANENPSLQPQSDSGSSGTVPGSDCTVQKTLSKEKIFTILPPKTTSPILTNKASSSSKNPKTTPEIPTTKPPVSIPTPKPSQPESDIPHPNPNSSHPTLAEKIRVFVDKSLKRLAPVTYSKKGTPRILIPDAVFQEGAEIHKDFIVCYFNGRAPPYSQIQSVLNHMWGKGRRLEIHNNPLTRSMIVRIQNEYLRTKILEKGVWYVGDSMFHTAKWTAAHASVDTPLVSIQLWAHLTGVPLDLRHQKGLSLVAGLVGEPKETDDFTKNLVSLTLAHVKVEVDLTKELPWVVEFEKDSGEVVEVQVDYPWLPPKCSHCQELGHIAKNCLLLPMMPRETPFRPVKEKPQQVYQKKKDIADPQKDSIALPLPSKKPIHVSKAGVGPSLEIGIANPAPPLNLPKTPIPTLQSNPSPTTSISPPPSTVPKNPTPSDSTTSVIIALPATITPSGDPYPYSPPPPPNLSGLKRCRSSPTLSSPKQLDPSRLKPSFVPQNPHPQTLFPPPSQTHLQNSFSLLTVPSSYEDPSTQEESLPST</sequence>
<feature type="domain" description="CCHC-type" evidence="3">
    <location>
        <begin position="452"/>
        <end position="466"/>
    </location>
</feature>
<feature type="compositionally biased region" description="Pro residues" evidence="2">
    <location>
        <begin position="209"/>
        <end position="221"/>
    </location>
</feature>
<reference evidence="4" key="1">
    <citation type="submission" date="2020-01" db="EMBL/GenBank/DDBJ databases">
        <authorList>
            <person name="Mishra B."/>
        </authorList>
    </citation>
    <scope>NUCLEOTIDE SEQUENCE [LARGE SCALE GENOMIC DNA]</scope>
</reference>
<dbReference type="GO" id="GO:0008270">
    <property type="term" value="F:zinc ion binding"/>
    <property type="evidence" value="ECO:0007669"/>
    <property type="project" value="UniProtKB-KW"/>
</dbReference>
<dbReference type="AlphaFoldDB" id="A0A6D2HSE7"/>
<feature type="region of interest" description="Disordered" evidence="2">
    <location>
        <begin position="478"/>
        <end position="509"/>
    </location>
</feature>